<dbReference type="EMBL" id="JAGETZ010000015">
    <property type="protein sequence ID" value="MBO2012192.1"/>
    <property type="molecule type" value="Genomic_DNA"/>
</dbReference>
<accession>A0ABS3QLQ4</accession>
<reference evidence="1 2" key="1">
    <citation type="submission" date="2021-03" db="EMBL/GenBank/DDBJ databases">
        <authorList>
            <person name="Kim M.K."/>
        </authorList>
    </citation>
    <scope>NUCLEOTIDE SEQUENCE [LARGE SCALE GENOMIC DNA]</scope>
    <source>
        <strain evidence="1 2">BT442</strain>
    </source>
</reference>
<organism evidence="1 2">
    <name type="scientific">Hymenobacter negativus</name>
    <dbReference type="NCBI Taxonomy" id="2795026"/>
    <lineage>
        <taxon>Bacteria</taxon>
        <taxon>Pseudomonadati</taxon>
        <taxon>Bacteroidota</taxon>
        <taxon>Cytophagia</taxon>
        <taxon>Cytophagales</taxon>
        <taxon>Hymenobacteraceae</taxon>
        <taxon>Hymenobacter</taxon>
    </lineage>
</organism>
<dbReference type="Proteomes" id="UP000664369">
    <property type="component" value="Unassembled WGS sequence"/>
</dbReference>
<keyword evidence="2" id="KW-1185">Reference proteome</keyword>
<protein>
    <recommendedName>
        <fullName evidence="3">GNAT family N-acetyltransferase</fullName>
    </recommendedName>
</protein>
<dbReference type="RefSeq" id="WP_208177959.1">
    <property type="nucleotide sequence ID" value="NZ_JAGETZ010000015.1"/>
</dbReference>
<name>A0ABS3QLQ4_9BACT</name>
<evidence type="ECO:0000313" key="2">
    <source>
        <dbReference type="Proteomes" id="UP000664369"/>
    </source>
</evidence>
<gene>
    <name evidence="1" type="ORF">J4E00_24210</name>
</gene>
<proteinExistence type="predicted"/>
<evidence type="ECO:0000313" key="1">
    <source>
        <dbReference type="EMBL" id="MBO2012192.1"/>
    </source>
</evidence>
<comment type="caution">
    <text evidence="1">The sequence shown here is derived from an EMBL/GenBank/DDBJ whole genome shotgun (WGS) entry which is preliminary data.</text>
</comment>
<evidence type="ECO:0008006" key="3">
    <source>
        <dbReference type="Google" id="ProtNLM"/>
    </source>
</evidence>
<sequence length="64" mass="7673">MLIEIEKKQIEVEKIYDRLWEGIVFFAAQTNQYFFSDLGWCGGGYVERIKEITESDYRAFRELV</sequence>